<dbReference type="Proteomes" id="UP000054565">
    <property type="component" value="Unassembled WGS sequence"/>
</dbReference>
<protein>
    <submittedName>
        <fullName evidence="1">Uncharacterized protein</fullName>
    </submittedName>
</protein>
<reference evidence="2" key="1">
    <citation type="journal article" date="2010" name="Genome Res.">
        <title>Population genomic sequencing of Coccidioides fungi reveals recent hybridization and transposon control.</title>
        <authorList>
            <person name="Neafsey D.E."/>
            <person name="Barker B.M."/>
            <person name="Sharpton T.J."/>
            <person name="Stajich J.E."/>
            <person name="Park D.J."/>
            <person name="Whiston E."/>
            <person name="Hung C.-Y."/>
            <person name="McMahan C."/>
            <person name="White J."/>
            <person name="Sykes S."/>
            <person name="Heiman D."/>
            <person name="Young S."/>
            <person name="Zeng Q."/>
            <person name="Abouelleil A."/>
            <person name="Aftuck L."/>
            <person name="Bessette D."/>
            <person name="Brown A."/>
            <person name="FitzGerald M."/>
            <person name="Lui A."/>
            <person name="Macdonald J.P."/>
            <person name="Priest M."/>
            <person name="Orbach M.J."/>
            <person name="Galgiani J.N."/>
            <person name="Kirkland T.N."/>
            <person name="Cole G.T."/>
            <person name="Birren B.W."/>
            <person name="Henn M.R."/>
            <person name="Taylor J.W."/>
            <person name="Rounsley S.D."/>
        </authorList>
    </citation>
    <scope>NUCLEOTIDE SEQUENCE [LARGE SCALE GENOMIC DNA]</scope>
    <source>
        <strain evidence="2">RMSCC 2394</strain>
    </source>
</reference>
<name>A0A0J6Y2P2_COCIT</name>
<accession>A0A0J6Y2P2</accession>
<proteinExistence type="predicted"/>
<gene>
    <name evidence="1" type="ORF">CIRG_02598</name>
</gene>
<dbReference type="EMBL" id="DS028094">
    <property type="protein sequence ID" value="KMP02906.1"/>
    <property type="molecule type" value="Genomic_DNA"/>
</dbReference>
<sequence length="159" mass="17649">MTAERNETHAENEVLHTEHVHEFDESSMYGTTIGAYDSINEPQYRARMKNVMILFARRDCFGTWRFALVEGWAHDDPRRLFSAAGVVPCASGHAYVPAGGSHRFSRLGLLILLSIVNGLPIKAQDLPPEYGVYLANYRGPSPKDVNLTAVQNTAQSPFG</sequence>
<evidence type="ECO:0000313" key="2">
    <source>
        <dbReference type="Proteomes" id="UP000054565"/>
    </source>
</evidence>
<evidence type="ECO:0000313" key="1">
    <source>
        <dbReference type="EMBL" id="KMP02906.1"/>
    </source>
</evidence>
<dbReference type="AlphaFoldDB" id="A0A0J6Y2P2"/>
<organism evidence="1 2">
    <name type="scientific">Coccidioides immitis RMSCC 2394</name>
    <dbReference type="NCBI Taxonomy" id="404692"/>
    <lineage>
        <taxon>Eukaryota</taxon>
        <taxon>Fungi</taxon>
        <taxon>Dikarya</taxon>
        <taxon>Ascomycota</taxon>
        <taxon>Pezizomycotina</taxon>
        <taxon>Eurotiomycetes</taxon>
        <taxon>Eurotiomycetidae</taxon>
        <taxon>Onygenales</taxon>
        <taxon>Onygenaceae</taxon>
        <taxon>Coccidioides</taxon>
    </lineage>
</organism>